<name>A0A4P9YY52_9FUNG</name>
<evidence type="ECO:0000256" key="2">
    <source>
        <dbReference type="SAM" id="MobiDB-lite"/>
    </source>
</evidence>
<reference evidence="4" key="1">
    <citation type="journal article" date="2018" name="Nat. Microbiol.">
        <title>Leveraging single-cell genomics to expand the fungal tree of life.</title>
        <authorList>
            <person name="Ahrendt S.R."/>
            <person name="Quandt C.A."/>
            <person name="Ciobanu D."/>
            <person name="Clum A."/>
            <person name="Salamov A."/>
            <person name="Andreopoulos B."/>
            <person name="Cheng J.F."/>
            <person name="Woyke T."/>
            <person name="Pelin A."/>
            <person name="Henrissat B."/>
            <person name="Reynolds N.K."/>
            <person name="Benny G.L."/>
            <person name="Smith M.E."/>
            <person name="James T.Y."/>
            <person name="Grigoriev I.V."/>
        </authorList>
    </citation>
    <scope>NUCLEOTIDE SEQUENCE [LARGE SCALE GENOMIC DNA]</scope>
    <source>
        <strain evidence="4">Benny S71-1</strain>
    </source>
</reference>
<feature type="compositionally biased region" description="Polar residues" evidence="2">
    <location>
        <begin position="455"/>
        <end position="467"/>
    </location>
</feature>
<keyword evidence="1" id="KW-0175">Coiled coil</keyword>
<evidence type="ECO:0000313" key="4">
    <source>
        <dbReference type="Proteomes" id="UP000278143"/>
    </source>
</evidence>
<sequence>MTFTASLAPNVPRTIPTQRPKPPSGYRCAASQSSRASSPGNTRNPPSSEMQSTRAHPPIFIKQQPSPDMAYASLDDDDAYGNDAETERRGSFIVTAPSSSSSLLANVPVTNNWTDRRLSYELDTPRDALDDCCAKCRRAQNEAVRLSEAHAKLGREHDHLLAELHNKQTVIAQLEQEARRHKNELESSNERLQQLTTDNTQLNSALADAHKATSKGGGLLRQTQLALADAQQRLEHLEAEKHEWSVHRYRMEQRIKASESELRQLRREHSAHAENRNLWQSSICTLVAMHRRTMMPAHPSTRQLKRVRRLTMTLRGGATMASACRCPMMCWMHVFMLCCSGMTLMEELAQHGFDAIGYGCDTTYDAVGDVAGISDDASIEAHYRDTVRTGPSTADGFHSSTHTRCTSIASSPCNDAFSECSSKVSCIDRCTRHVANDARQTIVVENQMMHMLNRSTTTNAKSRTSNASRKRRSLRTGSTLPGSHCADIRQEINYSMYTEAYVNHRKVCLCWAHSPDDRCANSKTERACK</sequence>
<evidence type="ECO:0000313" key="3">
    <source>
        <dbReference type="EMBL" id="RKP23920.1"/>
    </source>
</evidence>
<accession>A0A4P9YY52</accession>
<protein>
    <submittedName>
        <fullName evidence="3">Uncharacterized protein</fullName>
    </submittedName>
</protein>
<feature type="compositionally biased region" description="Polar residues" evidence="2">
    <location>
        <begin position="39"/>
        <end position="54"/>
    </location>
</feature>
<proteinExistence type="predicted"/>
<feature type="region of interest" description="Disordered" evidence="2">
    <location>
        <begin position="455"/>
        <end position="481"/>
    </location>
</feature>
<feature type="region of interest" description="Disordered" evidence="2">
    <location>
        <begin position="1"/>
        <end position="83"/>
    </location>
</feature>
<evidence type="ECO:0000256" key="1">
    <source>
        <dbReference type="SAM" id="Coils"/>
    </source>
</evidence>
<dbReference type="EMBL" id="KZ990580">
    <property type="protein sequence ID" value="RKP23920.1"/>
    <property type="molecule type" value="Genomic_DNA"/>
</dbReference>
<dbReference type="Proteomes" id="UP000278143">
    <property type="component" value="Unassembled WGS sequence"/>
</dbReference>
<keyword evidence="4" id="KW-1185">Reference proteome</keyword>
<feature type="coiled-coil region" evidence="1">
    <location>
        <begin position="136"/>
        <end position="275"/>
    </location>
</feature>
<organism evidence="3 4">
    <name type="scientific">Syncephalis pseudoplumigaleata</name>
    <dbReference type="NCBI Taxonomy" id="1712513"/>
    <lineage>
        <taxon>Eukaryota</taxon>
        <taxon>Fungi</taxon>
        <taxon>Fungi incertae sedis</taxon>
        <taxon>Zoopagomycota</taxon>
        <taxon>Zoopagomycotina</taxon>
        <taxon>Zoopagomycetes</taxon>
        <taxon>Zoopagales</taxon>
        <taxon>Piptocephalidaceae</taxon>
        <taxon>Syncephalis</taxon>
    </lineage>
</organism>
<dbReference type="AlphaFoldDB" id="A0A4P9YY52"/>
<feature type="compositionally biased region" description="Low complexity" evidence="2">
    <location>
        <begin position="29"/>
        <end position="38"/>
    </location>
</feature>
<gene>
    <name evidence="3" type="ORF">SYNPS1DRAFT_30312</name>
</gene>